<dbReference type="SUPFAM" id="SSF56112">
    <property type="entry name" value="Protein kinase-like (PK-like)"/>
    <property type="match status" value="1"/>
</dbReference>
<feature type="domain" description="Protein kinase" evidence="8">
    <location>
        <begin position="64"/>
        <end position="322"/>
    </location>
</feature>
<evidence type="ECO:0000259" key="8">
    <source>
        <dbReference type="PROSITE" id="PS50011"/>
    </source>
</evidence>
<dbReference type="CDD" id="cd14014">
    <property type="entry name" value="STKc_PknB_like"/>
    <property type="match status" value="1"/>
</dbReference>
<evidence type="ECO:0000256" key="2">
    <source>
        <dbReference type="ARBA" id="ARBA00022527"/>
    </source>
</evidence>
<dbReference type="GO" id="GO:0005524">
    <property type="term" value="F:ATP binding"/>
    <property type="evidence" value="ECO:0007669"/>
    <property type="project" value="UniProtKB-KW"/>
</dbReference>
<feature type="compositionally biased region" description="Polar residues" evidence="7">
    <location>
        <begin position="1"/>
        <end position="21"/>
    </location>
</feature>
<dbReference type="KEGG" id="ftj:FTUN_5453"/>
<dbReference type="EMBL" id="CP053452">
    <property type="protein sequence ID" value="QJW97873.1"/>
    <property type="molecule type" value="Genomic_DNA"/>
</dbReference>
<accession>A0A6M5YXD8</accession>
<dbReference type="FunFam" id="1.10.510.10:FF:000021">
    <property type="entry name" value="Serine/threonine protein kinase"/>
    <property type="match status" value="1"/>
</dbReference>
<keyword evidence="5 9" id="KW-0418">Kinase</keyword>
<evidence type="ECO:0000256" key="7">
    <source>
        <dbReference type="SAM" id="MobiDB-lite"/>
    </source>
</evidence>
<dbReference type="Proteomes" id="UP000503447">
    <property type="component" value="Chromosome"/>
</dbReference>
<reference evidence="10" key="1">
    <citation type="submission" date="2020-05" db="EMBL/GenBank/DDBJ databases">
        <title>Frigoriglobus tundricola gen. nov., sp. nov., a psychrotolerant cellulolytic planctomycete of the family Gemmataceae with two divergent copies of 16S rRNA gene.</title>
        <authorList>
            <person name="Kulichevskaya I.S."/>
            <person name="Ivanova A.A."/>
            <person name="Naumoff D.G."/>
            <person name="Beletsky A.V."/>
            <person name="Rijpstra W.I.C."/>
            <person name="Sinninghe Damste J.S."/>
            <person name="Mardanov A.V."/>
            <person name="Ravin N.V."/>
            <person name="Dedysh S.N."/>
        </authorList>
    </citation>
    <scope>NUCLEOTIDE SEQUENCE [LARGE SCALE GENOMIC DNA]</scope>
    <source>
        <strain evidence="10">PL17</strain>
    </source>
</reference>
<organism evidence="9 10">
    <name type="scientific">Frigoriglobus tundricola</name>
    <dbReference type="NCBI Taxonomy" id="2774151"/>
    <lineage>
        <taxon>Bacteria</taxon>
        <taxon>Pseudomonadati</taxon>
        <taxon>Planctomycetota</taxon>
        <taxon>Planctomycetia</taxon>
        <taxon>Gemmatales</taxon>
        <taxon>Gemmataceae</taxon>
        <taxon>Frigoriglobus</taxon>
    </lineage>
</organism>
<evidence type="ECO:0000256" key="4">
    <source>
        <dbReference type="ARBA" id="ARBA00022741"/>
    </source>
</evidence>
<dbReference type="PANTHER" id="PTHR43289:SF6">
    <property type="entry name" value="SERINE_THREONINE-PROTEIN KINASE NEKL-3"/>
    <property type="match status" value="1"/>
</dbReference>
<dbReference type="Gene3D" id="3.30.200.20">
    <property type="entry name" value="Phosphorylase Kinase, domain 1"/>
    <property type="match status" value="1"/>
</dbReference>
<evidence type="ECO:0000256" key="5">
    <source>
        <dbReference type="ARBA" id="ARBA00022777"/>
    </source>
</evidence>
<dbReference type="SMART" id="SM00220">
    <property type="entry name" value="S_TKc"/>
    <property type="match status" value="1"/>
</dbReference>
<proteinExistence type="predicted"/>
<dbReference type="EC" id="2.7.11.1" evidence="1"/>
<evidence type="ECO:0000256" key="3">
    <source>
        <dbReference type="ARBA" id="ARBA00022679"/>
    </source>
</evidence>
<dbReference type="GO" id="GO:0004674">
    <property type="term" value="F:protein serine/threonine kinase activity"/>
    <property type="evidence" value="ECO:0007669"/>
    <property type="project" value="UniProtKB-KW"/>
</dbReference>
<gene>
    <name evidence="9" type="ORF">FTUN_5453</name>
</gene>
<sequence length="398" mass="42352">MNPQLPAQTPTGDNTVLSAQNRPGVAAPSETTEPAGPADVTIVRVPPSAPTVDEMASPDSVGRYELISEVARGGMGVVYRARQRGLDRMVALKMILGTGTSSEAAQRFLQEARAAAALDHPNVVPIYDIDESNGRPYFTMALVEGPNLRAYADAQGRLPIPAIVSLFAQIVAGVAHAHAAGIIHRDLKPANVLIDKDGRPRVTDFGLAKRAATDSHLTVTGQVVGTPSYMAPEQARDSKDVGPPADVYALGAILYFLLTGRPPFIGDGFTDLLIKVVSDAPPPLRELRPDVPADLEALCMKCLAKAPGERFADAQALAAAFAPVAEQHTHSSSGLSPALARAGLSRASTPAVGTLPEFRTPSRPLRNCRIRLPGRSRKRRCPCPPRRRRTRRPRAPGP</sequence>
<feature type="region of interest" description="Disordered" evidence="7">
    <location>
        <begin position="1"/>
        <end position="38"/>
    </location>
</feature>
<keyword evidence="2 9" id="KW-0723">Serine/threonine-protein kinase</keyword>
<evidence type="ECO:0000256" key="6">
    <source>
        <dbReference type="ARBA" id="ARBA00022840"/>
    </source>
</evidence>
<keyword evidence="4" id="KW-0547">Nucleotide-binding</keyword>
<dbReference type="Pfam" id="PF00069">
    <property type="entry name" value="Pkinase"/>
    <property type="match status" value="1"/>
</dbReference>
<dbReference type="PANTHER" id="PTHR43289">
    <property type="entry name" value="MITOGEN-ACTIVATED PROTEIN KINASE KINASE KINASE 20-RELATED"/>
    <property type="match status" value="1"/>
</dbReference>
<dbReference type="Gene3D" id="1.10.510.10">
    <property type="entry name" value="Transferase(Phosphotransferase) domain 1"/>
    <property type="match status" value="1"/>
</dbReference>
<keyword evidence="10" id="KW-1185">Reference proteome</keyword>
<dbReference type="InterPro" id="IPR000719">
    <property type="entry name" value="Prot_kinase_dom"/>
</dbReference>
<evidence type="ECO:0000313" key="9">
    <source>
        <dbReference type="EMBL" id="QJW97873.1"/>
    </source>
</evidence>
<dbReference type="InterPro" id="IPR011009">
    <property type="entry name" value="Kinase-like_dom_sf"/>
</dbReference>
<feature type="region of interest" description="Disordered" evidence="7">
    <location>
        <begin position="346"/>
        <end position="398"/>
    </location>
</feature>
<dbReference type="RefSeq" id="WP_171473166.1">
    <property type="nucleotide sequence ID" value="NZ_CP053452.2"/>
</dbReference>
<name>A0A6M5YXD8_9BACT</name>
<protein>
    <recommendedName>
        <fullName evidence="1">non-specific serine/threonine protein kinase</fullName>
        <ecNumber evidence="1">2.7.11.1</ecNumber>
    </recommendedName>
</protein>
<keyword evidence="6" id="KW-0067">ATP-binding</keyword>
<evidence type="ECO:0000256" key="1">
    <source>
        <dbReference type="ARBA" id="ARBA00012513"/>
    </source>
</evidence>
<dbReference type="InterPro" id="IPR008271">
    <property type="entry name" value="Ser/Thr_kinase_AS"/>
</dbReference>
<dbReference type="PROSITE" id="PS50011">
    <property type="entry name" value="PROTEIN_KINASE_DOM"/>
    <property type="match status" value="1"/>
</dbReference>
<feature type="compositionally biased region" description="Basic residues" evidence="7">
    <location>
        <begin position="366"/>
        <end position="398"/>
    </location>
</feature>
<dbReference type="PROSITE" id="PS00108">
    <property type="entry name" value="PROTEIN_KINASE_ST"/>
    <property type="match status" value="1"/>
</dbReference>
<keyword evidence="3" id="KW-0808">Transferase</keyword>
<dbReference type="AlphaFoldDB" id="A0A6M5YXD8"/>
<evidence type="ECO:0000313" key="10">
    <source>
        <dbReference type="Proteomes" id="UP000503447"/>
    </source>
</evidence>